<keyword evidence="1" id="KW-0472">Membrane</keyword>
<keyword evidence="1" id="KW-0812">Transmembrane</keyword>
<organism evidence="2 3">
    <name type="scientific">Exidia glandulosa HHB12029</name>
    <dbReference type="NCBI Taxonomy" id="1314781"/>
    <lineage>
        <taxon>Eukaryota</taxon>
        <taxon>Fungi</taxon>
        <taxon>Dikarya</taxon>
        <taxon>Basidiomycota</taxon>
        <taxon>Agaricomycotina</taxon>
        <taxon>Agaricomycetes</taxon>
        <taxon>Auriculariales</taxon>
        <taxon>Exidiaceae</taxon>
        <taxon>Exidia</taxon>
    </lineage>
</organism>
<accession>A0A165JHK0</accession>
<evidence type="ECO:0000313" key="2">
    <source>
        <dbReference type="EMBL" id="KZV94855.1"/>
    </source>
</evidence>
<feature type="transmembrane region" description="Helical" evidence="1">
    <location>
        <begin position="89"/>
        <end position="108"/>
    </location>
</feature>
<protein>
    <submittedName>
        <fullName evidence="2">Uncharacterized protein</fullName>
    </submittedName>
</protein>
<name>A0A165JHK0_EXIGL</name>
<keyword evidence="3" id="KW-1185">Reference proteome</keyword>
<dbReference type="Proteomes" id="UP000077266">
    <property type="component" value="Unassembled WGS sequence"/>
</dbReference>
<feature type="transmembrane region" description="Helical" evidence="1">
    <location>
        <begin position="56"/>
        <end position="77"/>
    </location>
</feature>
<evidence type="ECO:0000256" key="1">
    <source>
        <dbReference type="SAM" id="Phobius"/>
    </source>
</evidence>
<dbReference type="AlphaFoldDB" id="A0A165JHK0"/>
<dbReference type="InParanoid" id="A0A165JHK0"/>
<dbReference type="EMBL" id="KV425966">
    <property type="protein sequence ID" value="KZV94855.1"/>
    <property type="molecule type" value="Genomic_DNA"/>
</dbReference>
<keyword evidence="1" id="KW-1133">Transmembrane helix</keyword>
<evidence type="ECO:0000313" key="3">
    <source>
        <dbReference type="Proteomes" id="UP000077266"/>
    </source>
</evidence>
<proteinExistence type="predicted"/>
<reference evidence="2 3" key="1">
    <citation type="journal article" date="2016" name="Mol. Biol. Evol.">
        <title>Comparative Genomics of Early-Diverging Mushroom-Forming Fungi Provides Insights into the Origins of Lignocellulose Decay Capabilities.</title>
        <authorList>
            <person name="Nagy L.G."/>
            <person name="Riley R."/>
            <person name="Tritt A."/>
            <person name="Adam C."/>
            <person name="Daum C."/>
            <person name="Floudas D."/>
            <person name="Sun H."/>
            <person name="Yadav J.S."/>
            <person name="Pangilinan J."/>
            <person name="Larsson K.H."/>
            <person name="Matsuura K."/>
            <person name="Barry K."/>
            <person name="Labutti K."/>
            <person name="Kuo R."/>
            <person name="Ohm R.A."/>
            <person name="Bhattacharya S.S."/>
            <person name="Shirouzu T."/>
            <person name="Yoshinaga Y."/>
            <person name="Martin F.M."/>
            <person name="Grigoriev I.V."/>
            <person name="Hibbett D.S."/>
        </authorList>
    </citation>
    <scope>NUCLEOTIDE SEQUENCE [LARGE SCALE GENOMIC DNA]</scope>
    <source>
        <strain evidence="2 3">HHB12029</strain>
    </source>
</reference>
<gene>
    <name evidence="2" type="ORF">EXIGLDRAFT_496682</name>
</gene>
<sequence length="140" mass="15223">MLLSLINGSLFTRGLSTRPTTGLFASSFVRPSQNFGPCQCSPLCSTLRKRCTYSSVYQQGSAVILLLFLTIAGSYVWFISWTGRPPYSSTPACGTSLYATVLLVLRFITLWTPKTAATGCANYSYGSGAFGRFWHATTDS</sequence>